<dbReference type="Proteomes" id="UP000295325">
    <property type="component" value="Unassembled WGS sequence"/>
</dbReference>
<dbReference type="Gene3D" id="3.20.20.140">
    <property type="entry name" value="Metal-dependent hydrolases"/>
    <property type="match status" value="1"/>
</dbReference>
<comment type="caution">
    <text evidence="2">The sequence shown here is derived from an EMBL/GenBank/DDBJ whole genome shotgun (WGS) entry which is preliminary data.</text>
</comment>
<dbReference type="SUPFAM" id="SSF89550">
    <property type="entry name" value="PHP domain-like"/>
    <property type="match status" value="1"/>
</dbReference>
<dbReference type="GO" id="GO:0003824">
    <property type="term" value="F:catalytic activity"/>
    <property type="evidence" value="ECO:0007669"/>
    <property type="project" value="InterPro"/>
</dbReference>
<organism evidence="2 3">
    <name type="scientific">Fonticella tunisiensis</name>
    <dbReference type="NCBI Taxonomy" id="1096341"/>
    <lineage>
        <taxon>Bacteria</taxon>
        <taxon>Bacillati</taxon>
        <taxon>Bacillota</taxon>
        <taxon>Clostridia</taxon>
        <taxon>Eubacteriales</taxon>
        <taxon>Clostridiaceae</taxon>
        <taxon>Fonticella</taxon>
    </lineage>
</organism>
<gene>
    <name evidence="2" type="ORF">EDD71_10251</name>
</gene>
<keyword evidence="3" id="KW-1185">Reference proteome</keyword>
<evidence type="ECO:0000313" key="2">
    <source>
        <dbReference type="EMBL" id="TDT63292.1"/>
    </source>
</evidence>
<evidence type="ECO:0000259" key="1">
    <source>
        <dbReference type="SMART" id="SM00481"/>
    </source>
</evidence>
<dbReference type="InterPro" id="IPR016195">
    <property type="entry name" value="Pol/histidinol_Pase-like"/>
</dbReference>
<reference evidence="2 3" key="1">
    <citation type="submission" date="2019-03" db="EMBL/GenBank/DDBJ databases">
        <title>Genomic Encyclopedia of Type Strains, Phase IV (KMG-IV): sequencing the most valuable type-strain genomes for metagenomic binning, comparative biology and taxonomic classification.</title>
        <authorList>
            <person name="Goeker M."/>
        </authorList>
    </citation>
    <scope>NUCLEOTIDE SEQUENCE [LARGE SCALE GENOMIC DNA]</scope>
    <source>
        <strain evidence="2 3">DSM 24455</strain>
    </source>
</reference>
<sequence>MKDMSGYLKEYIRSSIKRDFKSSENIKGFHKEKMSVYNLKPLNMTSTFERMPFISAEISGFEILSARMFLDGKEVCPLISNFRMEYKPLEPMDFGEHKVQIEMEDIYGNIKKLEWGFIVQDREAKYNFYFGVPHCHTSYSDGRGRPYDACAHVRKNNLDYIIIADHSNFLDGVMNNNYEYDKERDEYVERKGSRWYKTRKEIEKINRIYDGFLAIRAFEMSSSRWGHINVIGSETYVEANRQAMDINKFFAWLKKQRNIAVVINHPHKHFKYINYMEDMDGIINLIEVANGAPPRKYRRLEEHYYRMLDMGWHLGAVNGQDNHRANWGDNDNLTVILAKELNKDAFIEALRNRRTYSTETRNLKLYFKANGFYMGSIIGLNEGDKINFNINAQDERVPIKKIQLISNGGRVIDEIRFKGDNNVRWNPVLKAQRDRTWYVVKVTHINGRQGISSPVFIKFNS</sequence>
<dbReference type="OrthoDB" id="9801679at2"/>
<dbReference type="SMART" id="SM00481">
    <property type="entry name" value="POLIIIAc"/>
    <property type="match status" value="1"/>
</dbReference>
<dbReference type="RefSeq" id="WP_133626956.1">
    <property type="nucleotide sequence ID" value="NZ_SOAZ01000002.1"/>
</dbReference>
<proteinExistence type="predicted"/>
<name>A0A4R7KUL6_9CLOT</name>
<protein>
    <recommendedName>
        <fullName evidence="1">Polymerase/histidinol phosphatase N-terminal domain-containing protein</fullName>
    </recommendedName>
</protein>
<dbReference type="EMBL" id="SOAZ01000002">
    <property type="protein sequence ID" value="TDT63292.1"/>
    <property type="molecule type" value="Genomic_DNA"/>
</dbReference>
<dbReference type="InterPro" id="IPR003141">
    <property type="entry name" value="Pol/His_phosphatase_N"/>
</dbReference>
<dbReference type="AlphaFoldDB" id="A0A4R7KUL6"/>
<accession>A0A4R7KUL6</accession>
<feature type="domain" description="Polymerase/histidinol phosphatase N-terminal" evidence="1">
    <location>
        <begin position="131"/>
        <end position="224"/>
    </location>
</feature>
<evidence type="ECO:0000313" key="3">
    <source>
        <dbReference type="Proteomes" id="UP000295325"/>
    </source>
</evidence>
<dbReference type="NCBIfam" id="NF038032">
    <property type="entry name" value="CehA_McbA_metalo"/>
    <property type="match status" value="1"/>
</dbReference>